<name>A0ABR7RIZ2_9PROT</name>
<comment type="caution">
    <text evidence="2">The sequence shown here is derived from an EMBL/GenBank/DDBJ whole genome shotgun (WGS) entry which is preliminary data.</text>
</comment>
<keyword evidence="2" id="KW-0813">Transport</keyword>
<keyword evidence="3" id="KW-1185">Reference proteome</keyword>
<organism evidence="2 3">
    <name type="scientific">Teichococcus aerophilus</name>
    <dbReference type="NCBI Taxonomy" id="1224513"/>
    <lineage>
        <taxon>Bacteria</taxon>
        <taxon>Pseudomonadati</taxon>
        <taxon>Pseudomonadota</taxon>
        <taxon>Alphaproteobacteria</taxon>
        <taxon>Acetobacterales</taxon>
        <taxon>Roseomonadaceae</taxon>
        <taxon>Roseomonas</taxon>
    </lineage>
</organism>
<dbReference type="InterPro" id="IPR051541">
    <property type="entry name" value="PTS_SugarTrans_NitroReg"/>
</dbReference>
<feature type="domain" description="PTS EIIA type-2" evidence="1">
    <location>
        <begin position="5"/>
        <end position="148"/>
    </location>
</feature>
<dbReference type="RefSeq" id="WP_187783289.1">
    <property type="nucleotide sequence ID" value="NZ_JACTVA010000005.1"/>
</dbReference>
<dbReference type="Gene3D" id="3.40.930.10">
    <property type="entry name" value="Mannitol-specific EII, Chain A"/>
    <property type="match status" value="1"/>
</dbReference>
<dbReference type="Pfam" id="PF00359">
    <property type="entry name" value="PTS_EIIA_2"/>
    <property type="match status" value="1"/>
</dbReference>
<evidence type="ECO:0000313" key="2">
    <source>
        <dbReference type="EMBL" id="MBC9206107.1"/>
    </source>
</evidence>
<dbReference type="Proteomes" id="UP000626026">
    <property type="component" value="Unassembled WGS sequence"/>
</dbReference>
<sequence length="160" mass="17309">MPIADLFPAAEGILSLTPANKTELLELVSAAAAARMGRSKDEVLDALQARERLGSTALGRGVAMPHTRMAGMDKPVAILARLTRAIEFDARDGEPVDLVFTVLWPEDASEGFLPALSNICRVLRDNQLPRQLRQARSADEALAMLRAADHTAPDARPEED</sequence>
<dbReference type="CDD" id="cd00211">
    <property type="entry name" value="PTS_IIA_fru"/>
    <property type="match status" value="1"/>
</dbReference>
<accession>A0ABR7RIZ2</accession>
<proteinExistence type="predicted"/>
<dbReference type="SUPFAM" id="SSF55804">
    <property type="entry name" value="Phoshotransferase/anion transport protein"/>
    <property type="match status" value="1"/>
</dbReference>
<reference evidence="2 3" key="1">
    <citation type="journal article" date="2013" name="Int. J. Syst. Evol. Microbiol.">
        <title>Roseomonas aerophila sp. nov., isolated from air.</title>
        <authorList>
            <person name="Kim S.J."/>
            <person name="Weon H.Y."/>
            <person name="Ahn J.H."/>
            <person name="Hong S.B."/>
            <person name="Seok S.J."/>
            <person name="Whang K.S."/>
            <person name="Kwon S.W."/>
        </authorList>
    </citation>
    <scope>NUCLEOTIDE SEQUENCE [LARGE SCALE GENOMIC DNA]</scope>
    <source>
        <strain evidence="2 3">NBRC 108923</strain>
    </source>
</reference>
<dbReference type="InterPro" id="IPR016152">
    <property type="entry name" value="PTrfase/Anion_transptr"/>
</dbReference>
<dbReference type="PANTHER" id="PTHR47738:SF1">
    <property type="entry name" value="NITROGEN REGULATORY PROTEIN"/>
    <property type="match status" value="1"/>
</dbReference>
<keyword evidence="2" id="KW-0762">Sugar transport</keyword>
<gene>
    <name evidence="2" type="ORF">IBL26_04610</name>
</gene>
<protein>
    <submittedName>
        <fullName evidence="2">PTS sugar transporter subunit IIA</fullName>
    </submittedName>
</protein>
<dbReference type="EMBL" id="JACTVA010000005">
    <property type="protein sequence ID" value="MBC9206107.1"/>
    <property type="molecule type" value="Genomic_DNA"/>
</dbReference>
<evidence type="ECO:0000313" key="3">
    <source>
        <dbReference type="Proteomes" id="UP000626026"/>
    </source>
</evidence>
<evidence type="ECO:0000259" key="1">
    <source>
        <dbReference type="PROSITE" id="PS51094"/>
    </source>
</evidence>
<dbReference type="InterPro" id="IPR002178">
    <property type="entry name" value="PTS_EIIA_type-2_dom"/>
</dbReference>
<dbReference type="PROSITE" id="PS51094">
    <property type="entry name" value="PTS_EIIA_TYPE_2"/>
    <property type="match status" value="1"/>
</dbReference>
<dbReference type="PANTHER" id="PTHR47738">
    <property type="entry name" value="PTS SYSTEM FRUCTOSE-LIKE EIIA COMPONENT-RELATED"/>
    <property type="match status" value="1"/>
</dbReference>